<dbReference type="InterPro" id="IPR018392">
    <property type="entry name" value="LysM"/>
</dbReference>
<feature type="domain" description="LysM" evidence="2">
    <location>
        <begin position="33"/>
        <end position="81"/>
    </location>
</feature>
<protein>
    <submittedName>
        <fullName evidence="3">LysM peptidoglycan-binding domain-containing protein</fullName>
    </submittedName>
</protein>
<dbReference type="SUPFAM" id="SSF54106">
    <property type="entry name" value="LysM domain"/>
    <property type="match status" value="1"/>
</dbReference>
<gene>
    <name evidence="3" type="ORF">EY643_00095</name>
</gene>
<dbReference type="AlphaFoldDB" id="A0A5P9NF49"/>
<dbReference type="Pfam" id="PF01476">
    <property type="entry name" value="LysM"/>
    <property type="match status" value="1"/>
</dbReference>
<keyword evidence="1" id="KW-0732">Signal</keyword>
<dbReference type="RefSeq" id="WP_152660288.1">
    <property type="nucleotide sequence ID" value="NZ_CP036422.1"/>
</dbReference>
<dbReference type="KEGG" id="halc:EY643_00095"/>
<dbReference type="PROSITE" id="PS51782">
    <property type="entry name" value="LYSM"/>
    <property type="match status" value="1"/>
</dbReference>
<dbReference type="OrthoDB" id="9765158at2"/>
<dbReference type="InterPro" id="IPR036779">
    <property type="entry name" value="LysM_dom_sf"/>
</dbReference>
<sequence>MKTRSFSIFVLLGALFFSGWLHAAVELNEDVPEVYIVKKGDTLWGISGMYLREPWLWPELWDVNPQIDNPHLIYPGDELYLVWVDGNPRLRMRRGRDVKLDPSMRVSPLDLAIPVIPLDEIGAFLARHRIVSANEMNDSAYVVSGDQGHLLSTPGDKIYGRGYFPEGERAYGIYRSGDIYRDPFTEELLGYQAMDIGGAKLLSSNEDRITELQINRVSEEVRNGDRLLPLEEKVLDATFQPRAPETEITDGYMVAVDGGVTQIGTTDIVVLNKGDRDGLEVGHVLAIYQTGELVFDKVTEENVRLPDSRAGLAMVFEVFEKASYAIVIKSNRVLKVLDKVKNP</sequence>
<dbReference type="EMBL" id="CP036422">
    <property type="protein sequence ID" value="QFU74175.1"/>
    <property type="molecule type" value="Genomic_DNA"/>
</dbReference>
<feature type="signal peptide" evidence="1">
    <location>
        <begin position="1"/>
        <end position="23"/>
    </location>
</feature>
<organism evidence="3 4">
    <name type="scientific">Halioglobus maricola</name>
    <dbReference type="NCBI Taxonomy" id="2601894"/>
    <lineage>
        <taxon>Bacteria</taxon>
        <taxon>Pseudomonadati</taxon>
        <taxon>Pseudomonadota</taxon>
        <taxon>Gammaproteobacteria</taxon>
        <taxon>Cellvibrionales</taxon>
        <taxon>Halieaceae</taxon>
        <taxon>Halioglobus</taxon>
    </lineage>
</organism>
<dbReference type="CDD" id="cd00118">
    <property type="entry name" value="LysM"/>
    <property type="match status" value="1"/>
</dbReference>
<proteinExistence type="predicted"/>
<dbReference type="InterPro" id="IPR052196">
    <property type="entry name" value="Bact_Kbp"/>
</dbReference>
<dbReference type="Gene3D" id="3.10.350.10">
    <property type="entry name" value="LysM domain"/>
    <property type="match status" value="1"/>
</dbReference>
<keyword evidence="4" id="KW-1185">Reference proteome</keyword>
<dbReference type="PANTHER" id="PTHR34700:SF4">
    <property type="entry name" value="PHAGE-LIKE ELEMENT PBSX PROTEIN XKDP"/>
    <property type="match status" value="1"/>
</dbReference>
<accession>A0A5P9NF49</accession>
<feature type="chain" id="PRO_5025032238" evidence="1">
    <location>
        <begin position="24"/>
        <end position="343"/>
    </location>
</feature>
<dbReference type="Proteomes" id="UP000326287">
    <property type="component" value="Chromosome"/>
</dbReference>
<evidence type="ECO:0000256" key="1">
    <source>
        <dbReference type="SAM" id="SignalP"/>
    </source>
</evidence>
<name>A0A5P9NF49_9GAMM</name>
<dbReference type="PANTHER" id="PTHR34700">
    <property type="entry name" value="POTASSIUM BINDING PROTEIN KBP"/>
    <property type="match status" value="1"/>
</dbReference>
<evidence type="ECO:0000313" key="4">
    <source>
        <dbReference type="Proteomes" id="UP000326287"/>
    </source>
</evidence>
<evidence type="ECO:0000313" key="3">
    <source>
        <dbReference type="EMBL" id="QFU74175.1"/>
    </source>
</evidence>
<reference evidence="3 4" key="1">
    <citation type="submission" date="2019-02" db="EMBL/GenBank/DDBJ databases">
        <authorList>
            <person name="Li S.-H."/>
        </authorList>
    </citation>
    <scope>NUCLEOTIDE SEQUENCE [LARGE SCALE GENOMIC DNA]</scope>
    <source>
        <strain evidence="3 4">IMCC14385</strain>
    </source>
</reference>
<evidence type="ECO:0000259" key="2">
    <source>
        <dbReference type="PROSITE" id="PS51782"/>
    </source>
</evidence>